<dbReference type="PANTHER" id="PTHR45648:SF48">
    <property type="entry name" value="OS03G0581400 PROTEIN"/>
    <property type="match status" value="1"/>
</dbReference>
<evidence type="ECO:0000313" key="5">
    <source>
        <dbReference type="EMBL" id="WVZ59718.1"/>
    </source>
</evidence>
<keyword evidence="2" id="KW-0378">Hydrolase</keyword>
<comment type="similarity">
    <text evidence="1">Belongs to the 'GDSL' lipolytic enzyme family.</text>
</comment>
<dbReference type="InterPro" id="IPR051058">
    <property type="entry name" value="GDSL_Est/Lipase"/>
</dbReference>
<reference evidence="5 6" key="1">
    <citation type="submission" date="2024-02" db="EMBL/GenBank/DDBJ databases">
        <title>High-quality chromosome-scale genome assembly of Pensacola bahiagrass (Paspalum notatum Flugge var. saurae).</title>
        <authorList>
            <person name="Vega J.M."/>
            <person name="Podio M."/>
            <person name="Orjuela J."/>
            <person name="Siena L.A."/>
            <person name="Pessino S.C."/>
            <person name="Combes M.C."/>
            <person name="Mariac C."/>
            <person name="Albertini E."/>
            <person name="Pupilli F."/>
            <person name="Ortiz J.P.A."/>
            <person name="Leblanc O."/>
        </authorList>
    </citation>
    <scope>NUCLEOTIDE SEQUENCE [LARGE SCALE GENOMIC DNA]</scope>
    <source>
        <strain evidence="5">R1</strain>
        <tissue evidence="5">Leaf</tissue>
    </source>
</reference>
<dbReference type="CDD" id="cd01837">
    <property type="entry name" value="SGNH_plant_lipase_like"/>
    <property type="match status" value="1"/>
</dbReference>
<dbReference type="InterPro" id="IPR036514">
    <property type="entry name" value="SGNH_hydro_sf"/>
</dbReference>
<evidence type="ECO:0000256" key="4">
    <source>
        <dbReference type="SAM" id="SignalP"/>
    </source>
</evidence>
<keyword evidence="4" id="KW-0732">Signal</keyword>
<dbReference type="EMBL" id="CP144746">
    <property type="protein sequence ID" value="WVZ59718.1"/>
    <property type="molecule type" value="Genomic_DNA"/>
</dbReference>
<keyword evidence="3" id="KW-0443">Lipid metabolism</keyword>
<gene>
    <name evidence="5" type="ORF">U9M48_009828</name>
</gene>
<dbReference type="Proteomes" id="UP001341281">
    <property type="component" value="Chromosome 02"/>
</dbReference>
<accession>A0AAQ3SRU7</accession>
<evidence type="ECO:0000256" key="3">
    <source>
        <dbReference type="ARBA" id="ARBA00022963"/>
    </source>
</evidence>
<dbReference type="InterPro" id="IPR035669">
    <property type="entry name" value="SGNH_plant_lipase-like"/>
</dbReference>
<evidence type="ECO:0000256" key="2">
    <source>
        <dbReference type="ARBA" id="ARBA00022801"/>
    </source>
</evidence>
<proteinExistence type="inferred from homology"/>
<evidence type="ECO:0008006" key="7">
    <source>
        <dbReference type="Google" id="ProtNLM"/>
    </source>
</evidence>
<dbReference type="SUPFAM" id="SSF52266">
    <property type="entry name" value="SGNH hydrolase"/>
    <property type="match status" value="1"/>
</dbReference>
<dbReference type="Gene3D" id="3.40.50.1110">
    <property type="entry name" value="SGNH hydrolase"/>
    <property type="match status" value="1"/>
</dbReference>
<dbReference type="InterPro" id="IPR001087">
    <property type="entry name" value="GDSL"/>
</dbReference>
<keyword evidence="3" id="KW-0442">Lipid degradation</keyword>
<protein>
    <recommendedName>
        <fullName evidence="7">GDSL esterase/lipase</fullName>
    </recommendedName>
</protein>
<name>A0AAQ3SRU7_PASNO</name>
<evidence type="ECO:0000313" key="6">
    <source>
        <dbReference type="Proteomes" id="UP001341281"/>
    </source>
</evidence>
<keyword evidence="6" id="KW-1185">Reference proteome</keyword>
<feature type="signal peptide" evidence="4">
    <location>
        <begin position="1"/>
        <end position="31"/>
    </location>
</feature>
<evidence type="ECO:0000256" key="1">
    <source>
        <dbReference type="ARBA" id="ARBA00008668"/>
    </source>
</evidence>
<feature type="chain" id="PRO_5042935473" description="GDSL esterase/lipase" evidence="4">
    <location>
        <begin position="32"/>
        <end position="385"/>
    </location>
</feature>
<dbReference type="GO" id="GO:0016042">
    <property type="term" value="P:lipid catabolic process"/>
    <property type="evidence" value="ECO:0007669"/>
    <property type="project" value="UniProtKB-KW"/>
</dbReference>
<dbReference type="GO" id="GO:0016788">
    <property type="term" value="F:hydrolase activity, acting on ester bonds"/>
    <property type="evidence" value="ECO:0007669"/>
    <property type="project" value="InterPro"/>
</dbReference>
<dbReference type="AlphaFoldDB" id="A0AAQ3SRU7"/>
<sequence>MDPSSKTKSTTITACGLLLLCVSFSAKLVHGGLVPALYVLGDSQADVGNNNNLPLSLARADFPCNGIDYPGQQPTGRFSNGYNFVDFLAASLGLASPPAYHSVYNTTGSYSVYLNGVNFASGGAGVFDLTNKGQCFSFDHQIERDFFSVHSELVRQLGQPQAMSHLARSIFAVAIGGNDIIDRALLPAADAELTVEATAIVSPRQFIDSLAQTLRRQLQRLYNLGMRRLFFVGAAPIGCVPLMRELSRLAVTATATATATGGCHQGANDMSAQYNTAVASLLRDMSTEHRDFQYSFFDTSTALMEYINEPEANGYDEVRAACCGLGDNNAMYRCGRVSTVCPDRTNHVFWDLVHPTETTSRKLTSVAFDGSRPLVSPINVRKLSG</sequence>
<organism evidence="5 6">
    <name type="scientific">Paspalum notatum var. saurae</name>
    <dbReference type="NCBI Taxonomy" id="547442"/>
    <lineage>
        <taxon>Eukaryota</taxon>
        <taxon>Viridiplantae</taxon>
        <taxon>Streptophyta</taxon>
        <taxon>Embryophyta</taxon>
        <taxon>Tracheophyta</taxon>
        <taxon>Spermatophyta</taxon>
        <taxon>Magnoliopsida</taxon>
        <taxon>Liliopsida</taxon>
        <taxon>Poales</taxon>
        <taxon>Poaceae</taxon>
        <taxon>PACMAD clade</taxon>
        <taxon>Panicoideae</taxon>
        <taxon>Andropogonodae</taxon>
        <taxon>Paspaleae</taxon>
        <taxon>Paspalinae</taxon>
        <taxon>Paspalum</taxon>
    </lineage>
</organism>
<dbReference type="Pfam" id="PF00657">
    <property type="entry name" value="Lipase_GDSL"/>
    <property type="match status" value="1"/>
</dbReference>
<dbReference type="PANTHER" id="PTHR45648">
    <property type="entry name" value="GDSL LIPASE/ACYLHYDROLASE FAMILY PROTEIN (AFU_ORTHOLOGUE AFUA_4G14700)"/>
    <property type="match status" value="1"/>
</dbReference>